<keyword evidence="3" id="KW-1185">Reference proteome</keyword>
<dbReference type="InterPro" id="IPR016040">
    <property type="entry name" value="NAD(P)-bd_dom"/>
</dbReference>
<dbReference type="AlphaFoldDB" id="A0A7W7RND0"/>
<dbReference type="InterPro" id="IPR036291">
    <property type="entry name" value="NAD(P)-bd_dom_sf"/>
</dbReference>
<evidence type="ECO:0000313" key="2">
    <source>
        <dbReference type="EMBL" id="MBB4935195.1"/>
    </source>
</evidence>
<comment type="caution">
    <text evidence="2">The sequence shown here is derived from an EMBL/GenBank/DDBJ whole genome shotgun (WGS) entry which is preliminary data.</text>
</comment>
<gene>
    <name evidence="2" type="ORF">F4561_006089</name>
</gene>
<protein>
    <submittedName>
        <fullName evidence="2">Putative NADH-flavin reductase</fullName>
    </submittedName>
</protein>
<dbReference type="GO" id="GO:0016646">
    <property type="term" value="F:oxidoreductase activity, acting on the CH-NH group of donors, NAD or NADP as acceptor"/>
    <property type="evidence" value="ECO:0007669"/>
    <property type="project" value="TreeGrafter"/>
</dbReference>
<proteinExistence type="predicted"/>
<dbReference type="InterPro" id="IPR051606">
    <property type="entry name" value="Polyketide_Oxido-like"/>
</dbReference>
<evidence type="ECO:0000259" key="1">
    <source>
        <dbReference type="Pfam" id="PF13460"/>
    </source>
</evidence>
<sequence>MRVAIFGANGGTGRILTRQAIDAGHDVVAVTRHPGEFPLAHDRLAVAEADVHDPRAVARAAEGSNAVLSTLGVPFSRKPITVYSKGIANITGAMARHGIPRIVAVSSSATEPHHHAEGGFLLNRVVQPLVTRTIGRTTYADMRIMERHLEESDLEWTVMRPSGLFHTPSVTAYRLQADRADGVFTSRADLAASMLAQLASSTWVRRKVAVTTTEGTPTLLDMLRGEALGRAPEQGGPAADIHHA</sequence>
<name>A0A7W7RND0_9ACTN</name>
<dbReference type="Gene3D" id="3.40.50.720">
    <property type="entry name" value="NAD(P)-binding Rossmann-like Domain"/>
    <property type="match status" value="1"/>
</dbReference>
<accession>A0A7W7RND0</accession>
<dbReference type="PANTHER" id="PTHR43355">
    <property type="entry name" value="FLAVIN REDUCTASE (NADPH)"/>
    <property type="match status" value="1"/>
</dbReference>
<reference evidence="2 3" key="1">
    <citation type="submission" date="2020-08" db="EMBL/GenBank/DDBJ databases">
        <title>Sequencing the genomes of 1000 actinobacteria strains.</title>
        <authorList>
            <person name="Klenk H.-P."/>
        </authorList>
    </citation>
    <scope>NUCLEOTIDE SEQUENCE [LARGE SCALE GENOMIC DNA]</scope>
    <source>
        <strain evidence="2 3">DSM 102030</strain>
    </source>
</reference>
<feature type="domain" description="NAD(P)-binding" evidence="1">
    <location>
        <begin position="7"/>
        <end position="199"/>
    </location>
</feature>
<evidence type="ECO:0000313" key="3">
    <source>
        <dbReference type="Proteomes" id="UP000523007"/>
    </source>
</evidence>
<dbReference type="SUPFAM" id="SSF51735">
    <property type="entry name" value="NAD(P)-binding Rossmann-fold domains"/>
    <property type="match status" value="1"/>
</dbReference>
<dbReference type="Proteomes" id="UP000523007">
    <property type="component" value="Unassembled WGS sequence"/>
</dbReference>
<dbReference type="Pfam" id="PF13460">
    <property type="entry name" value="NAD_binding_10"/>
    <property type="match status" value="1"/>
</dbReference>
<organism evidence="2 3">
    <name type="scientific">Lipingzhangella halophila</name>
    <dbReference type="NCBI Taxonomy" id="1783352"/>
    <lineage>
        <taxon>Bacteria</taxon>
        <taxon>Bacillati</taxon>
        <taxon>Actinomycetota</taxon>
        <taxon>Actinomycetes</taxon>
        <taxon>Streptosporangiales</taxon>
        <taxon>Nocardiopsidaceae</taxon>
        <taxon>Lipingzhangella</taxon>
    </lineage>
</organism>
<dbReference type="PANTHER" id="PTHR43355:SF2">
    <property type="entry name" value="FLAVIN REDUCTASE (NADPH)"/>
    <property type="match status" value="1"/>
</dbReference>
<dbReference type="RefSeq" id="WP_184584956.1">
    <property type="nucleotide sequence ID" value="NZ_JACHJT010000002.1"/>
</dbReference>
<dbReference type="EMBL" id="JACHJT010000002">
    <property type="protein sequence ID" value="MBB4935195.1"/>
    <property type="molecule type" value="Genomic_DNA"/>
</dbReference>